<dbReference type="EMBL" id="GU260701">
    <property type="protein sequence ID" value="ADC35830.1"/>
    <property type="molecule type" value="Genomic_DNA"/>
</dbReference>
<dbReference type="CDD" id="cd04590">
    <property type="entry name" value="CBS_pair_CorC_HlyC_assoc"/>
    <property type="match status" value="1"/>
</dbReference>
<accession>E3T686</accession>
<keyword evidence="7" id="KW-0129">CBS domain</keyword>
<evidence type="ECO:0000256" key="4">
    <source>
        <dbReference type="ARBA" id="ARBA00022737"/>
    </source>
</evidence>
<feature type="region of interest" description="Disordered" evidence="9">
    <location>
        <begin position="297"/>
        <end position="331"/>
    </location>
</feature>
<dbReference type="InterPro" id="IPR046342">
    <property type="entry name" value="CBS_dom_sf"/>
</dbReference>
<keyword evidence="2" id="KW-1003">Cell membrane</keyword>
<dbReference type="PROSITE" id="PS51371">
    <property type="entry name" value="CBS"/>
    <property type="match status" value="1"/>
</dbReference>
<organism evidence="13">
    <name type="scientific">uncultured bacterium 89</name>
    <dbReference type="NCBI Taxonomy" id="698393"/>
    <lineage>
        <taxon>Bacteria</taxon>
        <taxon>environmental samples</taxon>
    </lineage>
</organism>
<dbReference type="GO" id="GO:0005886">
    <property type="term" value="C:plasma membrane"/>
    <property type="evidence" value="ECO:0007669"/>
    <property type="project" value="UniProtKB-SubCell"/>
</dbReference>
<evidence type="ECO:0000256" key="9">
    <source>
        <dbReference type="SAM" id="MobiDB-lite"/>
    </source>
</evidence>
<evidence type="ECO:0000256" key="3">
    <source>
        <dbReference type="ARBA" id="ARBA00022692"/>
    </source>
</evidence>
<dbReference type="InterPro" id="IPR000644">
    <property type="entry name" value="CBS_dom"/>
</dbReference>
<dbReference type="InterPro" id="IPR002550">
    <property type="entry name" value="CNNM"/>
</dbReference>
<evidence type="ECO:0000256" key="5">
    <source>
        <dbReference type="ARBA" id="ARBA00022989"/>
    </source>
</evidence>
<dbReference type="InterPro" id="IPR044751">
    <property type="entry name" value="Ion_transp-like_CBS"/>
</dbReference>
<proteinExistence type="predicted"/>
<evidence type="ECO:0000259" key="12">
    <source>
        <dbReference type="PROSITE" id="PS51846"/>
    </source>
</evidence>
<protein>
    <recommendedName>
        <fullName evidence="14">HlyC/CorC family transporter</fullName>
    </recommendedName>
</protein>
<evidence type="ECO:0000256" key="7">
    <source>
        <dbReference type="PROSITE-ProRule" id="PRU00703"/>
    </source>
</evidence>
<evidence type="ECO:0000256" key="1">
    <source>
        <dbReference type="ARBA" id="ARBA00004651"/>
    </source>
</evidence>
<keyword evidence="3 8" id="KW-0812">Transmembrane</keyword>
<sequence>MGDTYYGLRILILLLIVAVNGFFAAAEVSLLSVRPSRLRQLAEEGRVGAQSALDLLANPERLLSVTQIGVTFASLGLGWAGEDTLYSLLITWFAPVITPTTAAVIRGASFVVAFLMMTYLHVVVGEVVPKNLAIERADSLAIAVAPALQIFYRILNPFVWVIERSSALVTAGFTTRGSHRGGGHSAEELKLIVSSSRGLGKLEEVQGVMIDRVLELDNITVHEIMTPRNGIVSISIQSSLEQVLATMIEQQHSRLPVYEERPEQIIGILHYKDLLPVWQERRAAILVGRTPRPVSLAAAAPQTSGRARNQASHPTAGRVSTGKIAHGDGRG</sequence>
<name>E3T686_9BACT</name>
<keyword evidence="6 8" id="KW-0472">Membrane</keyword>
<feature type="compositionally biased region" description="Polar residues" evidence="9">
    <location>
        <begin position="301"/>
        <end position="313"/>
    </location>
</feature>
<keyword evidence="4" id="KW-0677">Repeat</keyword>
<feature type="domain" description="CBS" evidence="11">
    <location>
        <begin position="225"/>
        <end position="285"/>
    </location>
</feature>
<dbReference type="PANTHER" id="PTHR43099">
    <property type="entry name" value="UPF0053 PROTEIN YRKA"/>
    <property type="match status" value="1"/>
</dbReference>
<dbReference type="Pfam" id="PF00571">
    <property type="entry name" value="CBS"/>
    <property type="match status" value="1"/>
</dbReference>
<reference evidence="13" key="2">
    <citation type="journal article" date="2010" name="Appl. Environ. Microbiol.">
        <title>Comparative analysis of acidobacterial genomic fragments from terrestrial and aquatic metagenomic libraries, with emphasis on acidobacteria subdivision 6.</title>
        <authorList>
            <person name="Kielak A.M."/>
            <person name="van Veen J.A."/>
            <person name="Kowalchuk G.A."/>
        </authorList>
    </citation>
    <scope>NUCLEOTIDE SEQUENCE</scope>
</reference>
<evidence type="ECO:0008006" key="14">
    <source>
        <dbReference type="Google" id="ProtNLM"/>
    </source>
</evidence>
<comment type="subcellular location">
    <subcellularLocation>
        <location evidence="1">Cell membrane</location>
        <topology evidence="1">Multi-pass membrane protein</topology>
    </subcellularLocation>
</comment>
<keyword evidence="5 8" id="KW-1133">Transmembrane helix</keyword>
<dbReference type="SUPFAM" id="SSF54631">
    <property type="entry name" value="CBS-domain pair"/>
    <property type="match status" value="1"/>
</dbReference>
<feature type="transmembrane region" description="Helical" evidence="10">
    <location>
        <begin position="6"/>
        <end position="31"/>
    </location>
</feature>
<feature type="domain" description="CNNM transmembrane" evidence="12">
    <location>
        <begin position="2"/>
        <end position="208"/>
    </location>
</feature>
<dbReference type="PANTHER" id="PTHR43099:SF5">
    <property type="entry name" value="HLYC_CORC FAMILY TRANSPORTER"/>
    <property type="match status" value="1"/>
</dbReference>
<dbReference type="Pfam" id="PF01595">
    <property type="entry name" value="CNNM"/>
    <property type="match status" value="1"/>
</dbReference>
<evidence type="ECO:0000259" key="11">
    <source>
        <dbReference type="PROSITE" id="PS51371"/>
    </source>
</evidence>
<feature type="transmembrane region" description="Helical" evidence="10">
    <location>
        <begin position="92"/>
        <end position="115"/>
    </location>
</feature>
<evidence type="ECO:0000256" key="6">
    <source>
        <dbReference type="ARBA" id="ARBA00023136"/>
    </source>
</evidence>
<evidence type="ECO:0000256" key="8">
    <source>
        <dbReference type="PROSITE-ProRule" id="PRU01193"/>
    </source>
</evidence>
<evidence type="ECO:0000256" key="2">
    <source>
        <dbReference type="ARBA" id="ARBA00022475"/>
    </source>
</evidence>
<dbReference type="Gene3D" id="3.10.580.10">
    <property type="entry name" value="CBS-domain"/>
    <property type="match status" value="1"/>
</dbReference>
<dbReference type="PROSITE" id="PS51846">
    <property type="entry name" value="CNNM"/>
    <property type="match status" value="1"/>
</dbReference>
<evidence type="ECO:0000313" key="13">
    <source>
        <dbReference type="EMBL" id="ADC35830.1"/>
    </source>
</evidence>
<dbReference type="AlphaFoldDB" id="E3T686"/>
<dbReference type="InterPro" id="IPR051676">
    <property type="entry name" value="UPF0053_domain"/>
</dbReference>
<reference evidence="13" key="1">
    <citation type="submission" date="2009-12" db="EMBL/GenBank/DDBJ databases">
        <authorList>
            <person name="Kielak A."/>
            <person name="van Veen J.A."/>
            <person name="Kowalchuk G.A."/>
        </authorList>
    </citation>
    <scope>NUCLEOTIDE SEQUENCE</scope>
</reference>
<evidence type="ECO:0000256" key="10">
    <source>
        <dbReference type="SAM" id="Phobius"/>
    </source>
</evidence>